<dbReference type="PANTHER" id="PTHR48098:SF6">
    <property type="entry name" value="FERRI-BACILLIBACTIN ESTERASE BESA"/>
    <property type="match status" value="1"/>
</dbReference>
<dbReference type="InterPro" id="IPR000801">
    <property type="entry name" value="Esterase-like"/>
</dbReference>
<name>A0A1H8ZDP4_9BACT</name>
<sequence>MLRFFGWTSLVLGLLAIIIFAFGFDEDIVYGYRDWKHEQWLEEWLKTARPTFAENAHHLPAAVTADYLGEQKDVEIFLPKGYEDNDSVRYPVLYFYDGDNLFDQITGEGSEWEVDEWINRTDSLGGPSCIVVGVSSGDNRSAEYKPYPSDQVREEGEVFGKKHAEWYARGLKQWVDANYRTKPEPEFTGIGGCSLGGLMAHYSLMTYPDVYGLGIIFSPSLWVDEPQSLDLVDAHPDVSKLRVFINSGELETPIVEGSERLRDRLLVAGLPEDQLLFDIEPGEGHWHATWKKGFKKAYPWIVE</sequence>
<evidence type="ECO:0000313" key="2">
    <source>
        <dbReference type="Proteomes" id="UP000199021"/>
    </source>
</evidence>
<keyword evidence="1" id="KW-0378">Hydrolase</keyword>
<dbReference type="GO" id="GO:0016787">
    <property type="term" value="F:hydrolase activity"/>
    <property type="evidence" value="ECO:0007669"/>
    <property type="project" value="UniProtKB-KW"/>
</dbReference>
<accession>A0A1H8ZDP4</accession>
<dbReference type="InterPro" id="IPR050583">
    <property type="entry name" value="Mycobacterial_A85_antigen"/>
</dbReference>
<dbReference type="PANTHER" id="PTHR48098">
    <property type="entry name" value="ENTEROCHELIN ESTERASE-RELATED"/>
    <property type="match status" value="1"/>
</dbReference>
<dbReference type="FunCoup" id="A0A1H8ZDP4">
    <property type="interactions" value="2"/>
</dbReference>
<evidence type="ECO:0000313" key="1">
    <source>
        <dbReference type="EMBL" id="SEP62503.1"/>
    </source>
</evidence>
<protein>
    <submittedName>
        <fullName evidence="1">Predicted hydrolase of the alpha/beta superfamily</fullName>
    </submittedName>
</protein>
<dbReference type="InParanoid" id="A0A1H8ZDP4"/>
<dbReference type="STRING" id="478744.SAMN05444359_101283"/>
<reference evidence="2" key="1">
    <citation type="submission" date="2016-10" db="EMBL/GenBank/DDBJ databases">
        <authorList>
            <person name="Varghese N."/>
            <person name="Submissions S."/>
        </authorList>
    </citation>
    <scope>NUCLEOTIDE SEQUENCE [LARGE SCALE GENOMIC DNA]</scope>
    <source>
        <strain evidence="2">DSM 24740</strain>
    </source>
</reference>
<proteinExistence type="predicted"/>
<dbReference type="OrthoDB" id="9784036at2"/>
<dbReference type="EMBL" id="FOFB01000001">
    <property type="protein sequence ID" value="SEP62503.1"/>
    <property type="molecule type" value="Genomic_DNA"/>
</dbReference>
<dbReference type="Gene3D" id="3.40.50.1820">
    <property type="entry name" value="alpha/beta hydrolase"/>
    <property type="match status" value="1"/>
</dbReference>
<dbReference type="RefSeq" id="WP_090165007.1">
    <property type="nucleotide sequence ID" value="NZ_FOFB01000001.1"/>
</dbReference>
<gene>
    <name evidence="1" type="ORF">SAMN05444359_101283</name>
</gene>
<dbReference type="Proteomes" id="UP000199021">
    <property type="component" value="Unassembled WGS sequence"/>
</dbReference>
<dbReference type="InterPro" id="IPR029058">
    <property type="entry name" value="AB_hydrolase_fold"/>
</dbReference>
<keyword evidence="2" id="KW-1185">Reference proteome</keyword>
<organism evidence="1 2">
    <name type="scientific">Neolewinella agarilytica</name>
    <dbReference type="NCBI Taxonomy" id="478744"/>
    <lineage>
        <taxon>Bacteria</taxon>
        <taxon>Pseudomonadati</taxon>
        <taxon>Bacteroidota</taxon>
        <taxon>Saprospiria</taxon>
        <taxon>Saprospirales</taxon>
        <taxon>Lewinellaceae</taxon>
        <taxon>Neolewinella</taxon>
    </lineage>
</organism>
<dbReference type="Pfam" id="PF00756">
    <property type="entry name" value="Esterase"/>
    <property type="match status" value="1"/>
</dbReference>
<dbReference type="AlphaFoldDB" id="A0A1H8ZDP4"/>
<dbReference type="SUPFAM" id="SSF53474">
    <property type="entry name" value="alpha/beta-Hydrolases"/>
    <property type="match status" value="1"/>
</dbReference>